<evidence type="ECO:0008006" key="11">
    <source>
        <dbReference type="Google" id="ProtNLM"/>
    </source>
</evidence>
<reference evidence="9" key="2">
    <citation type="submission" date="2021-05" db="EMBL/GenBank/DDBJ databases">
        <title>The genome of the haptophyte Pavlova lutheri (Diacronema luteri, Pavlovales) - a model for lipid biosynthesis in eukaryotic algae.</title>
        <authorList>
            <person name="Hulatt C.J."/>
            <person name="Posewitz M.C."/>
        </authorList>
    </citation>
    <scope>NUCLEOTIDE SEQUENCE</scope>
    <source>
        <strain evidence="9">NIVA-4/92</strain>
    </source>
</reference>
<evidence type="ECO:0000256" key="6">
    <source>
        <dbReference type="SAM" id="MobiDB-lite"/>
    </source>
</evidence>
<dbReference type="InterPro" id="IPR015414">
    <property type="entry name" value="TMEM64"/>
</dbReference>
<evidence type="ECO:0000256" key="5">
    <source>
        <dbReference type="ARBA" id="ARBA00023136"/>
    </source>
</evidence>
<evidence type="ECO:0000256" key="3">
    <source>
        <dbReference type="ARBA" id="ARBA00022692"/>
    </source>
</evidence>
<feature type="transmembrane region" description="Helical" evidence="7">
    <location>
        <begin position="52"/>
        <end position="76"/>
    </location>
</feature>
<organism evidence="8">
    <name type="scientific">Diacronema lutheri</name>
    <name type="common">Unicellular marine alga</name>
    <name type="synonym">Monochrysis lutheri</name>
    <dbReference type="NCBI Taxonomy" id="2081491"/>
    <lineage>
        <taxon>Eukaryota</taxon>
        <taxon>Haptista</taxon>
        <taxon>Haptophyta</taxon>
        <taxon>Pavlovophyceae</taxon>
        <taxon>Pavlovales</taxon>
        <taxon>Pavlovaceae</taxon>
        <taxon>Diacronema</taxon>
    </lineage>
</organism>
<keyword evidence="4 7" id="KW-1133">Transmembrane helix</keyword>
<dbReference type="AlphaFoldDB" id="A0A7R9YNC6"/>
<keyword evidence="3 7" id="KW-0812">Transmembrane</keyword>
<keyword evidence="5 7" id="KW-0472">Membrane</keyword>
<dbReference type="PANTHER" id="PTHR12677">
    <property type="entry name" value="GOLGI APPARATUS MEMBRANE PROTEIN TVP38-RELATED"/>
    <property type="match status" value="1"/>
</dbReference>
<keyword evidence="2" id="KW-1003">Cell membrane</keyword>
<evidence type="ECO:0000256" key="4">
    <source>
        <dbReference type="ARBA" id="ARBA00022989"/>
    </source>
</evidence>
<dbReference type="GO" id="GO:0005886">
    <property type="term" value="C:plasma membrane"/>
    <property type="evidence" value="ECO:0007669"/>
    <property type="project" value="UniProtKB-SubCell"/>
</dbReference>
<feature type="transmembrane region" description="Helical" evidence="7">
    <location>
        <begin position="152"/>
        <end position="170"/>
    </location>
</feature>
<feature type="region of interest" description="Disordered" evidence="6">
    <location>
        <begin position="221"/>
        <end position="249"/>
    </location>
</feature>
<name>A0A7R9YNC6_DIALT</name>
<dbReference type="OrthoDB" id="166803at2759"/>
<evidence type="ECO:0000256" key="2">
    <source>
        <dbReference type="ARBA" id="ARBA00022475"/>
    </source>
</evidence>
<accession>A0A7R9YNC6</accession>
<dbReference type="EMBL" id="JAGTXO010000004">
    <property type="protein sequence ID" value="KAG8468319.1"/>
    <property type="molecule type" value="Genomic_DNA"/>
</dbReference>
<evidence type="ECO:0000313" key="8">
    <source>
        <dbReference type="EMBL" id="CAD8277220.1"/>
    </source>
</evidence>
<evidence type="ECO:0000313" key="10">
    <source>
        <dbReference type="Proteomes" id="UP000751190"/>
    </source>
</evidence>
<keyword evidence="10" id="KW-1185">Reference proteome</keyword>
<evidence type="ECO:0000313" key="9">
    <source>
        <dbReference type="EMBL" id="KAG8468319.1"/>
    </source>
</evidence>
<feature type="transmembrane region" description="Helical" evidence="7">
    <location>
        <begin position="190"/>
        <end position="210"/>
    </location>
</feature>
<reference evidence="8" key="1">
    <citation type="submission" date="2021-01" db="EMBL/GenBank/DDBJ databases">
        <authorList>
            <person name="Corre E."/>
            <person name="Pelletier E."/>
            <person name="Niang G."/>
            <person name="Scheremetjew M."/>
            <person name="Finn R."/>
            <person name="Kale V."/>
            <person name="Holt S."/>
            <person name="Cochrane G."/>
            <person name="Meng A."/>
            <person name="Brown T."/>
            <person name="Cohen L."/>
        </authorList>
    </citation>
    <scope>NUCLEOTIDE SEQUENCE</scope>
    <source>
        <strain evidence="8">RCC1537</strain>
    </source>
</reference>
<protein>
    <recommendedName>
        <fullName evidence="11">SNARE associated Golgi protein</fullName>
    </recommendedName>
</protein>
<gene>
    <name evidence="9" type="ORF">KFE25_013402</name>
    <name evidence="8" type="ORF">PLUT1463_LOCUS11537</name>
</gene>
<dbReference type="EMBL" id="HBEB01017914">
    <property type="protein sequence ID" value="CAD8277220.1"/>
    <property type="molecule type" value="Transcribed_RNA"/>
</dbReference>
<proteinExistence type="predicted"/>
<evidence type="ECO:0000256" key="1">
    <source>
        <dbReference type="ARBA" id="ARBA00004651"/>
    </source>
</evidence>
<dbReference type="PANTHER" id="PTHR12677:SF59">
    <property type="entry name" value="GOLGI APPARATUS MEMBRANE PROTEIN TVP38-RELATED"/>
    <property type="match status" value="1"/>
</dbReference>
<sequence length="249" mass="25597">MLLDAALRVFVFLQTQGRLGAVYYSAFLTAWTLCCLPTTPLEVAAGYTFTPALSIGASIVGKTTGSLVAFALGRALANRFSGGRRVVASANAPATPRGALGRARAVLAHLQTALVSHPVQTIGMIRASPMPIALKNYGLAALPEHVVPSRTFCLVTVVVNVPYSVAWSLAGSSASSLQDAISGKARSGGGTVALKVGALLALFAALTAFASRCQAELRRLQARGRAPGRSKRDGAPSPAQPDGAKVKGS</sequence>
<evidence type="ECO:0000256" key="7">
    <source>
        <dbReference type="SAM" id="Phobius"/>
    </source>
</evidence>
<comment type="subcellular location">
    <subcellularLocation>
        <location evidence="1">Cell membrane</location>
        <topology evidence="1">Multi-pass membrane protein</topology>
    </subcellularLocation>
</comment>
<dbReference type="Proteomes" id="UP000751190">
    <property type="component" value="Unassembled WGS sequence"/>
</dbReference>
<feature type="transmembrane region" description="Helical" evidence="7">
    <location>
        <begin position="21"/>
        <end position="40"/>
    </location>
</feature>